<dbReference type="SUPFAM" id="SSF89069">
    <property type="entry name" value="N-terminal, cytoplasmic domain of anti-sigmaE factor RseA"/>
    <property type="match status" value="1"/>
</dbReference>
<comment type="similarity">
    <text evidence="2 7">Belongs to the RseA family.</text>
</comment>
<comment type="subunit">
    <text evidence="7">Interacts 1:1 with ECF RNA polymerase sigma-E (RpoE); this inhibits the interaction of sigma-E with the RNA polymerase catalytic core and leads to a decreased expression of sigma-E-regulated genes. Interacts with RseB.</text>
</comment>
<dbReference type="Gene3D" id="1.10.10.880">
    <property type="entry name" value="Anti sigma-E protein RseA, N-terminal domain"/>
    <property type="match status" value="1"/>
</dbReference>
<accession>A0ABV7FSI1</accession>
<dbReference type="PANTHER" id="PTHR38104:SF1">
    <property type="entry name" value="ANTI-SIGMA-E FACTOR RSEA"/>
    <property type="match status" value="1"/>
</dbReference>
<evidence type="ECO:0000256" key="1">
    <source>
        <dbReference type="ARBA" id="ARBA00004162"/>
    </source>
</evidence>
<evidence type="ECO:0000256" key="3">
    <source>
        <dbReference type="ARBA" id="ARBA00022475"/>
    </source>
</evidence>
<evidence type="ECO:0000256" key="7">
    <source>
        <dbReference type="PIRNR" id="PIRNR016938"/>
    </source>
</evidence>
<evidence type="ECO:0000259" key="8">
    <source>
        <dbReference type="Pfam" id="PF03872"/>
    </source>
</evidence>
<proteinExistence type="inferred from homology"/>
<reference evidence="11" key="1">
    <citation type="journal article" date="2019" name="Int. J. Syst. Evol. Microbiol.">
        <title>The Global Catalogue of Microorganisms (GCM) 10K type strain sequencing project: providing services to taxonomists for standard genome sequencing and annotation.</title>
        <authorList>
            <consortium name="The Broad Institute Genomics Platform"/>
            <consortium name="The Broad Institute Genome Sequencing Center for Infectious Disease"/>
            <person name="Wu L."/>
            <person name="Ma J."/>
        </authorList>
    </citation>
    <scope>NUCLEOTIDE SEQUENCE [LARGE SCALE GENOMIC DNA]</scope>
    <source>
        <strain evidence="11">KCTC 52473</strain>
    </source>
</reference>
<evidence type="ECO:0000313" key="11">
    <source>
        <dbReference type="Proteomes" id="UP001595478"/>
    </source>
</evidence>
<dbReference type="InterPro" id="IPR005573">
    <property type="entry name" value="Anti-sigma_E_RseA_C"/>
</dbReference>
<feature type="domain" description="Anti sigma-E protein RseA N-terminal" evidence="8">
    <location>
        <begin position="6"/>
        <end position="77"/>
    </location>
</feature>
<dbReference type="PIRSF" id="PIRSF016938">
    <property type="entry name" value="RseA"/>
    <property type="match status" value="1"/>
</dbReference>
<keyword evidence="7" id="KW-0997">Cell inner membrane</keyword>
<keyword evidence="4" id="KW-0812">Transmembrane</keyword>
<protein>
    <recommendedName>
        <fullName evidence="7">Anti-sigma-E factor RseA</fullName>
    </recommendedName>
    <alternativeName>
        <fullName evidence="7">Regulator of SigE</fullName>
    </alternativeName>
    <alternativeName>
        <fullName evidence="7">Sigma-E anti-sigma factor RseA</fullName>
    </alternativeName>
    <alternativeName>
        <fullName evidence="7">Sigma-E factor negative regulatory protein</fullName>
    </alternativeName>
</protein>
<dbReference type="PANTHER" id="PTHR38104">
    <property type="match status" value="1"/>
</dbReference>
<evidence type="ECO:0000313" key="10">
    <source>
        <dbReference type="EMBL" id="MFC3122120.1"/>
    </source>
</evidence>
<dbReference type="InterPro" id="IPR005572">
    <property type="entry name" value="Anti-sigma_E_RseA_N"/>
</dbReference>
<keyword evidence="3 7" id="KW-1003">Cell membrane</keyword>
<keyword evidence="6 7" id="KW-0472">Membrane</keyword>
<dbReference type="CDD" id="cd16328">
    <property type="entry name" value="RseA_N"/>
    <property type="match status" value="1"/>
</dbReference>
<dbReference type="InterPro" id="IPR026279">
    <property type="entry name" value="RseA"/>
</dbReference>
<keyword evidence="5" id="KW-1133">Transmembrane helix</keyword>
<organism evidence="10 11">
    <name type="scientific">Agaribacter flavus</name>
    <dbReference type="NCBI Taxonomy" id="1902781"/>
    <lineage>
        <taxon>Bacteria</taxon>
        <taxon>Pseudomonadati</taxon>
        <taxon>Pseudomonadota</taxon>
        <taxon>Gammaproteobacteria</taxon>
        <taxon>Alteromonadales</taxon>
        <taxon>Alteromonadaceae</taxon>
        <taxon>Agaribacter</taxon>
    </lineage>
</organism>
<evidence type="ECO:0000256" key="2">
    <source>
        <dbReference type="ARBA" id="ARBA00005837"/>
    </source>
</evidence>
<evidence type="ECO:0000259" key="9">
    <source>
        <dbReference type="Pfam" id="PF03873"/>
    </source>
</evidence>
<dbReference type="Pfam" id="PF03873">
    <property type="entry name" value="RseA_C"/>
    <property type="match status" value="1"/>
</dbReference>
<dbReference type="RefSeq" id="WP_376920254.1">
    <property type="nucleotide sequence ID" value="NZ_JBHRSW010000017.1"/>
</dbReference>
<comment type="caution">
    <text evidence="10">The sequence shown here is derived from an EMBL/GenBank/DDBJ whole genome shotgun (WGS) entry which is preliminary data.</text>
</comment>
<evidence type="ECO:0000256" key="6">
    <source>
        <dbReference type="ARBA" id="ARBA00023136"/>
    </source>
</evidence>
<dbReference type="Proteomes" id="UP001595478">
    <property type="component" value="Unassembled WGS sequence"/>
</dbReference>
<sequence length="203" mass="22296">MSQDLEQLSALVDGQADDISTAKDVLKDPEMQRKWKSYHLSRDLMRNDMSSDLSFDISARVSEALEQELPIVAPKPSWKELPLVSSVIPIFKQSSQVAMAACVTALVIFSYQSYNQPEEVQPFTAAPSALGPIGGLSPVSLEQTSGVNQSTAVRLNEQRRLINALIEDHNRQSQLYQASLAAQLAPPVQTEVQQNTEEASSPE</sequence>
<comment type="function">
    <text evidence="7">An anti-sigma factor for extracytoplasmic function (ECF) sigma factor sigma-E (RpoE). ECF sigma factors are held in an inactive form by an anti-sigma factor until released by regulated intramembrane proteolysis (RIP). RIP occurs when an extracytoplasmic signal triggers a concerted proteolytic cascade to transmit information and elicit cellular responses. The membrane-spanning regulatory substrate protein is first cut periplasmically (site-1 protease, S1P, DegS), then within the membrane itself (site-2 protease, S2P, RseP), while cytoplasmic proteases finish degrading the anti-sigma factor, liberating sigma-E.</text>
</comment>
<feature type="domain" description="Anti sigma-E protein RseA C-terminal" evidence="9">
    <location>
        <begin position="134"/>
        <end position="175"/>
    </location>
</feature>
<gene>
    <name evidence="10" type="ORF">ACFOHL_10840</name>
</gene>
<keyword evidence="11" id="KW-1185">Reference proteome</keyword>
<evidence type="ECO:0000256" key="4">
    <source>
        <dbReference type="ARBA" id="ARBA00022692"/>
    </source>
</evidence>
<dbReference type="InterPro" id="IPR052383">
    <property type="entry name" value="Anti-sigma-E_RseA-like"/>
</dbReference>
<name>A0ABV7FSI1_9ALTE</name>
<dbReference type="Pfam" id="PF03872">
    <property type="entry name" value="RseA_N"/>
    <property type="match status" value="1"/>
</dbReference>
<comment type="subcellular location">
    <subcellularLocation>
        <location evidence="7">Cell inner membrane</location>
    </subcellularLocation>
    <subcellularLocation>
        <location evidence="1">Cell membrane</location>
        <topology evidence="1">Single-pass membrane protein</topology>
    </subcellularLocation>
</comment>
<dbReference type="InterPro" id="IPR036147">
    <property type="entry name" value="Anti-sigma_E_RseA_N_sf"/>
</dbReference>
<evidence type="ECO:0000256" key="5">
    <source>
        <dbReference type="ARBA" id="ARBA00022989"/>
    </source>
</evidence>
<dbReference type="EMBL" id="JBHRSW010000017">
    <property type="protein sequence ID" value="MFC3122120.1"/>
    <property type="molecule type" value="Genomic_DNA"/>
</dbReference>